<feature type="compositionally biased region" description="Low complexity" evidence="1">
    <location>
        <begin position="141"/>
        <end position="151"/>
    </location>
</feature>
<reference evidence="2 3" key="1">
    <citation type="journal article" date="2018" name="Front. Microbiol.">
        <title>Genome-Wide Analysis of Corynespora cassiicola Leaf Fall Disease Putative Effectors.</title>
        <authorList>
            <person name="Lopez D."/>
            <person name="Ribeiro S."/>
            <person name="Label P."/>
            <person name="Fumanal B."/>
            <person name="Venisse J.S."/>
            <person name="Kohler A."/>
            <person name="de Oliveira R.R."/>
            <person name="Labutti K."/>
            <person name="Lipzen A."/>
            <person name="Lail K."/>
            <person name="Bauer D."/>
            <person name="Ohm R.A."/>
            <person name="Barry K.W."/>
            <person name="Spatafora J."/>
            <person name="Grigoriev I.V."/>
            <person name="Martin F.M."/>
            <person name="Pujade-Renaud V."/>
        </authorList>
    </citation>
    <scope>NUCLEOTIDE SEQUENCE [LARGE SCALE GENOMIC DNA]</scope>
    <source>
        <strain evidence="2 3">Philippines</strain>
    </source>
</reference>
<name>A0A2T2N275_CORCC</name>
<feature type="compositionally biased region" description="Basic and acidic residues" evidence="1">
    <location>
        <begin position="12"/>
        <end position="43"/>
    </location>
</feature>
<feature type="region of interest" description="Disordered" evidence="1">
    <location>
        <begin position="70"/>
        <end position="109"/>
    </location>
</feature>
<feature type="region of interest" description="Disordered" evidence="1">
    <location>
        <begin position="1"/>
        <end position="43"/>
    </location>
</feature>
<dbReference type="AlphaFoldDB" id="A0A2T2N275"/>
<sequence>MVKMDALLRSTKRAEEKEGARGGKAEVNGKKDNSARGRRRSEYISRADAVQSTYLWPPSGRCFGGSRGCNAKGSVQSPSRAIQGGEAMAAQRRPRHGGRRPAAVVGRRENDRTSIANRPWLRCAVLGSRARRGSRGEMQDGRGAMRLGLRGRSAEPTLF</sequence>
<protein>
    <submittedName>
        <fullName evidence="2">Uncharacterized protein</fullName>
    </submittedName>
</protein>
<accession>A0A2T2N275</accession>
<dbReference type="EMBL" id="KZ678155">
    <property type="protein sequence ID" value="PSN59532.1"/>
    <property type="molecule type" value="Genomic_DNA"/>
</dbReference>
<feature type="region of interest" description="Disordered" evidence="1">
    <location>
        <begin position="131"/>
        <end position="159"/>
    </location>
</feature>
<gene>
    <name evidence="2" type="ORF">BS50DRAFT_229490</name>
</gene>
<evidence type="ECO:0000256" key="1">
    <source>
        <dbReference type="SAM" id="MobiDB-lite"/>
    </source>
</evidence>
<dbReference type="Proteomes" id="UP000240883">
    <property type="component" value="Unassembled WGS sequence"/>
</dbReference>
<organism evidence="2 3">
    <name type="scientific">Corynespora cassiicola Philippines</name>
    <dbReference type="NCBI Taxonomy" id="1448308"/>
    <lineage>
        <taxon>Eukaryota</taxon>
        <taxon>Fungi</taxon>
        <taxon>Dikarya</taxon>
        <taxon>Ascomycota</taxon>
        <taxon>Pezizomycotina</taxon>
        <taxon>Dothideomycetes</taxon>
        <taxon>Pleosporomycetidae</taxon>
        <taxon>Pleosporales</taxon>
        <taxon>Corynesporascaceae</taxon>
        <taxon>Corynespora</taxon>
    </lineage>
</organism>
<keyword evidence="3" id="KW-1185">Reference proteome</keyword>
<evidence type="ECO:0000313" key="3">
    <source>
        <dbReference type="Proteomes" id="UP000240883"/>
    </source>
</evidence>
<proteinExistence type="predicted"/>
<evidence type="ECO:0000313" key="2">
    <source>
        <dbReference type="EMBL" id="PSN59532.1"/>
    </source>
</evidence>